<dbReference type="GO" id="GO:0008410">
    <property type="term" value="F:CoA-transferase activity"/>
    <property type="evidence" value="ECO:0007669"/>
    <property type="project" value="TreeGrafter"/>
</dbReference>
<dbReference type="InterPro" id="IPR050483">
    <property type="entry name" value="CoA-transferase_III_domain"/>
</dbReference>
<evidence type="ECO:0000256" key="1">
    <source>
        <dbReference type="ARBA" id="ARBA00022679"/>
    </source>
</evidence>
<keyword evidence="1 2" id="KW-0808">Transferase</keyword>
<organism evidence="2 3">
    <name type="scientific">Sphingobium phenoxybenzoativorans</name>
    <dbReference type="NCBI Taxonomy" id="1592790"/>
    <lineage>
        <taxon>Bacteria</taxon>
        <taxon>Pseudomonadati</taxon>
        <taxon>Pseudomonadota</taxon>
        <taxon>Alphaproteobacteria</taxon>
        <taxon>Sphingomonadales</taxon>
        <taxon>Sphingomonadaceae</taxon>
        <taxon>Sphingobium</taxon>
    </lineage>
</organism>
<dbReference type="PANTHER" id="PTHR48207:SF3">
    <property type="entry name" value="SUCCINATE--HYDROXYMETHYLGLUTARATE COA-TRANSFERASE"/>
    <property type="match status" value="1"/>
</dbReference>
<dbReference type="PANTHER" id="PTHR48207">
    <property type="entry name" value="SUCCINATE--HYDROXYMETHYLGLUTARATE COA-TRANSFERASE"/>
    <property type="match status" value="1"/>
</dbReference>
<dbReference type="RefSeq" id="WP_212610790.1">
    <property type="nucleotide sequence ID" value="NZ_CP073910.1"/>
</dbReference>
<keyword evidence="3" id="KW-1185">Reference proteome</keyword>
<reference evidence="2" key="1">
    <citation type="submission" date="2021-04" db="EMBL/GenBank/DDBJ databases">
        <title>Isolation of p-tert-butylphenol degrading bacteria Sphingobium phenoxybenzoativorans Tas13 from active sludge.</title>
        <authorList>
            <person name="Li Y."/>
        </authorList>
    </citation>
    <scope>NUCLEOTIDE SEQUENCE</scope>
    <source>
        <strain evidence="2">Tas13</strain>
    </source>
</reference>
<dbReference type="SUPFAM" id="SSF89796">
    <property type="entry name" value="CoA-transferase family III (CaiB/BaiF)"/>
    <property type="match status" value="1"/>
</dbReference>
<dbReference type="InterPro" id="IPR044855">
    <property type="entry name" value="CoA-Trfase_III_dom3_sf"/>
</dbReference>
<dbReference type="InterPro" id="IPR023606">
    <property type="entry name" value="CoA-Trfase_III_dom_1_sf"/>
</dbReference>
<dbReference type="AlphaFoldDB" id="A0A975KAI4"/>
<evidence type="ECO:0000313" key="2">
    <source>
        <dbReference type="EMBL" id="QUT07823.1"/>
    </source>
</evidence>
<name>A0A975KAI4_9SPHN</name>
<dbReference type="Gene3D" id="3.40.50.10540">
    <property type="entry name" value="Crotonobetainyl-coa:carnitine coa-transferase, domain 1"/>
    <property type="match status" value="1"/>
</dbReference>
<proteinExistence type="predicted"/>
<accession>A0A975KAI4</accession>
<evidence type="ECO:0000313" key="3">
    <source>
        <dbReference type="Proteomes" id="UP000681425"/>
    </source>
</evidence>
<dbReference type="Proteomes" id="UP000681425">
    <property type="component" value="Chromosome"/>
</dbReference>
<dbReference type="KEGG" id="spph:KFK14_10810"/>
<dbReference type="Gene3D" id="3.30.1540.10">
    <property type="entry name" value="formyl-coa transferase, domain 3"/>
    <property type="match status" value="1"/>
</dbReference>
<dbReference type="Pfam" id="PF02515">
    <property type="entry name" value="CoA_transf_3"/>
    <property type="match status" value="1"/>
</dbReference>
<dbReference type="EMBL" id="CP073910">
    <property type="protein sequence ID" value="QUT07823.1"/>
    <property type="molecule type" value="Genomic_DNA"/>
</dbReference>
<gene>
    <name evidence="2" type="ORF">KFK14_10810</name>
</gene>
<dbReference type="InterPro" id="IPR003673">
    <property type="entry name" value="CoA-Trfase_fam_III"/>
</dbReference>
<sequence>MQYPLQGVKVLDLSRVLAGPYCGQLLADMGADVLKVESPEGDENRGWGDRTADGLSCNFSSVNRGKRSVVMNFKAPGAKEALAQLVRESDVVIESFLPESSKRLGITFEALKEIKPDVILCSITGYGSRGPMRDKPGYDLMMQAFSSVMLGTGTEDGEPVRCGVSFIDMSTGLIAYGGILTALHSRGVNGGCHVEVSLLRTAISILGYQAVNWLQTGRLPQRQGSGVMHLVPYQAFKCRDGYILSGATNDLAWRRFSTALGRPELGVDPRFATNDDRLQNRAELIALVSAIFETNDAAYWVEKFEENRVAISPLNTLDQVLTHDQLKENDILLSLAESGQEPKSFIGAPFTLNKETLFSQRLVPHLGADNDEILRAHMQLSDEQIERLTGLREQA</sequence>
<protein>
    <submittedName>
        <fullName evidence="2">CoA transferase</fullName>
    </submittedName>
</protein>